<keyword evidence="5" id="KW-0133">Cell shape</keyword>
<dbReference type="GO" id="GO:0008360">
    <property type="term" value="P:regulation of cell shape"/>
    <property type="evidence" value="ECO:0007669"/>
    <property type="project" value="UniProtKB-KW"/>
</dbReference>
<dbReference type="InterPro" id="IPR007227">
    <property type="entry name" value="Cell_shape_determining_MreD"/>
</dbReference>
<dbReference type="Proteomes" id="UP000036771">
    <property type="component" value="Unassembled WGS sequence"/>
</dbReference>
<dbReference type="STRING" id="1629334.Cva_00046"/>
<keyword evidence="10" id="KW-1185">Reference proteome</keyword>
<accession>A0A0K8MA96</accession>
<comment type="caution">
    <text evidence="9">The sequence shown here is derived from an EMBL/GenBank/DDBJ whole genome shotgun (WGS) entry which is preliminary data.</text>
</comment>
<name>A0A0K8MA96_9PROT</name>
<feature type="transmembrane region" description="Helical" evidence="8">
    <location>
        <begin position="21"/>
        <end position="42"/>
    </location>
</feature>
<evidence type="ECO:0000256" key="5">
    <source>
        <dbReference type="ARBA" id="ARBA00022960"/>
    </source>
</evidence>
<evidence type="ECO:0000256" key="8">
    <source>
        <dbReference type="SAM" id="Phobius"/>
    </source>
</evidence>
<evidence type="ECO:0000256" key="3">
    <source>
        <dbReference type="ARBA" id="ARBA00022475"/>
    </source>
</evidence>
<keyword evidence="4 8" id="KW-0812">Transmembrane</keyword>
<evidence type="ECO:0000256" key="1">
    <source>
        <dbReference type="ARBA" id="ARBA00004651"/>
    </source>
</evidence>
<feature type="transmembrane region" description="Helical" evidence="8">
    <location>
        <begin position="145"/>
        <end position="163"/>
    </location>
</feature>
<sequence>MKSLLMTDLLTQKTFRAIAPNFFIFLMSLVPFLFLPLTHLFLPNLGIGALYFWAVYCPEKISLWVIFGSGLLQDGLFGTPLGLFGCLNLLFWILTIAHRKYLFKRSFLMGWFGFFILYSVTFILKECVIWALQRPLYSESMMLEGLTSLLSYPFVAIVCLYVHRKSS</sequence>
<keyword evidence="7 8" id="KW-0472">Membrane</keyword>
<proteinExistence type="inferred from homology"/>
<reference evidence="9 10" key="1">
    <citation type="submission" date="2015-03" db="EMBL/GenBank/DDBJ databases">
        <title>Caedibacter varicaedens, whole genome shotgun sequence.</title>
        <authorList>
            <person name="Suzuki H."/>
            <person name="Dapper A.L."/>
            <person name="Gibson A.K."/>
            <person name="Jackson C."/>
            <person name="Lee H."/>
            <person name="Pejaver V.R."/>
            <person name="Doak T."/>
            <person name="Lynch M."/>
        </authorList>
    </citation>
    <scope>NUCLEOTIDE SEQUENCE [LARGE SCALE GENOMIC DNA]</scope>
</reference>
<feature type="transmembrane region" description="Helical" evidence="8">
    <location>
        <begin position="77"/>
        <end position="97"/>
    </location>
</feature>
<keyword evidence="3" id="KW-1003">Cell membrane</keyword>
<keyword evidence="6 8" id="KW-1133">Transmembrane helix</keyword>
<feature type="transmembrane region" description="Helical" evidence="8">
    <location>
        <begin position="109"/>
        <end position="133"/>
    </location>
</feature>
<evidence type="ECO:0000313" key="10">
    <source>
        <dbReference type="Proteomes" id="UP000036771"/>
    </source>
</evidence>
<comment type="subcellular location">
    <subcellularLocation>
        <location evidence="1">Cell membrane</location>
        <topology evidence="1">Multi-pass membrane protein</topology>
    </subcellularLocation>
</comment>
<evidence type="ECO:0000256" key="4">
    <source>
        <dbReference type="ARBA" id="ARBA00022692"/>
    </source>
</evidence>
<protein>
    <submittedName>
        <fullName evidence="9">Uncharacterized protein</fullName>
    </submittedName>
</protein>
<dbReference type="GO" id="GO:0005886">
    <property type="term" value="C:plasma membrane"/>
    <property type="evidence" value="ECO:0007669"/>
    <property type="project" value="UniProtKB-SubCell"/>
</dbReference>
<evidence type="ECO:0000256" key="7">
    <source>
        <dbReference type="ARBA" id="ARBA00023136"/>
    </source>
</evidence>
<dbReference type="Pfam" id="PF04093">
    <property type="entry name" value="MreD"/>
    <property type="match status" value="1"/>
</dbReference>
<gene>
    <name evidence="9" type="ORF">Cva_00046</name>
</gene>
<organism evidence="9 10">
    <name type="scientific">Caedimonas varicaedens</name>
    <dbReference type="NCBI Taxonomy" id="1629334"/>
    <lineage>
        <taxon>Bacteria</taxon>
        <taxon>Pseudomonadati</taxon>
        <taxon>Pseudomonadota</taxon>
        <taxon>Alphaproteobacteria</taxon>
        <taxon>Holosporales</taxon>
        <taxon>Caedimonadaceae</taxon>
        <taxon>Caedimonas</taxon>
    </lineage>
</organism>
<evidence type="ECO:0000256" key="2">
    <source>
        <dbReference type="ARBA" id="ARBA00007776"/>
    </source>
</evidence>
<dbReference type="EMBL" id="BBVC01000002">
    <property type="protein sequence ID" value="GAO97415.1"/>
    <property type="molecule type" value="Genomic_DNA"/>
</dbReference>
<evidence type="ECO:0000313" key="9">
    <source>
        <dbReference type="EMBL" id="GAO97415.1"/>
    </source>
</evidence>
<comment type="similarity">
    <text evidence="2">Belongs to the MreD family.</text>
</comment>
<evidence type="ECO:0000256" key="6">
    <source>
        <dbReference type="ARBA" id="ARBA00022989"/>
    </source>
</evidence>
<dbReference type="AlphaFoldDB" id="A0A0K8MA96"/>